<proteinExistence type="predicted"/>
<sequence>LLHNRLGHPSLAKLKLMVPSLNKLSTLECESCQLGKHVRSTFPNQVNKRCNLPFSIVHSDIWGPSRVTSFGFNYFVTFIDEYSRCTLFDEERSELLSILINGKSIWKNLLRSENAKEYFSFELNSYLSSKGILHQSTCPHTPQQNGIAERKIGIWLKLPAPYF</sequence>
<dbReference type="AlphaFoldDB" id="A0A371H081"/>
<accession>A0A371H081</accession>
<dbReference type="Pfam" id="PF13976">
    <property type="entry name" value="gag_pre-integrs"/>
    <property type="match status" value="1"/>
</dbReference>
<organism evidence="2 3">
    <name type="scientific">Mucuna pruriens</name>
    <name type="common">Velvet bean</name>
    <name type="synonym">Dolichos pruriens</name>
    <dbReference type="NCBI Taxonomy" id="157652"/>
    <lineage>
        <taxon>Eukaryota</taxon>
        <taxon>Viridiplantae</taxon>
        <taxon>Streptophyta</taxon>
        <taxon>Embryophyta</taxon>
        <taxon>Tracheophyta</taxon>
        <taxon>Spermatophyta</taxon>
        <taxon>Magnoliopsida</taxon>
        <taxon>eudicotyledons</taxon>
        <taxon>Gunneridae</taxon>
        <taxon>Pentapetalae</taxon>
        <taxon>rosids</taxon>
        <taxon>fabids</taxon>
        <taxon>Fabales</taxon>
        <taxon>Fabaceae</taxon>
        <taxon>Papilionoideae</taxon>
        <taxon>50 kb inversion clade</taxon>
        <taxon>NPAAA clade</taxon>
        <taxon>indigoferoid/millettioid clade</taxon>
        <taxon>Phaseoleae</taxon>
        <taxon>Mucuna</taxon>
    </lineage>
</organism>
<feature type="non-terminal residue" evidence="2">
    <location>
        <position position="1"/>
    </location>
</feature>
<dbReference type="PROSITE" id="PS50994">
    <property type="entry name" value="INTEGRASE"/>
    <property type="match status" value="1"/>
</dbReference>
<dbReference type="InterPro" id="IPR036397">
    <property type="entry name" value="RNaseH_sf"/>
</dbReference>
<dbReference type="OrthoDB" id="1749397at2759"/>
<dbReference type="SUPFAM" id="SSF53098">
    <property type="entry name" value="Ribonuclease H-like"/>
    <property type="match status" value="1"/>
</dbReference>
<dbReference type="GO" id="GO:0003676">
    <property type="term" value="F:nucleic acid binding"/>
    <property type="evidence" value="ECO:0007669"/>
    <property type="project" value="InterPro"/>
</dbReference>
<comment type="caution">
    <text evidence="2">The sequence shown here is derived from an EMBL/GenBank/DDBJ whole genome shotgun (WGS) entry which is preliminary data.</text>
</comment>
<evidence type="ECO:0000313" key="2">
    <source>
        <dbReference type="EMBL" id="RDX96106.1"/>
    </source>
</evidence>
<reference evidence="2" key="1">
    <citation type="submission" date="2018-05" db="EMBL/GenBank/DDBJ databases">
        <title>Draft genome of Mucuna pruriens seed.</title>
        <authorList>
            <person name="Nnadi N.E."/>
            <person name="Vos R."/>
            <person name="Hasami M.H."/>
            <person name="Devisetty U.K."/>
            <person name="Aguiy J.C."/>
        </authorList>
    </citation>
    <scope>NUCLEOTIDE SEQUENCE [LARGE SCALE GENOMIC DNA]</scope>
    <source>
        <strain evidence="2">JCA_2017</strain>
    </source>
</reference>
<name>A0A371H081_MUCPR</name>
<dbReference type="EMBL" id="QJKJ01003973">
    <property type="protein sequence ID" value="RDX96106.1"/>
    <property type="molecule type" value="Genomic_DNA"/>
</dbReference>
<dbReference type="InterPro" id="IPR001584">
    <property type="entry name" value="Integrase_cat-core"/>
</dbReference>
<dbReference type="InterPro" id="IPR039537">
    <property type="entry name" value="Retrotran_Ty1/copia-like"/>
</dbReference>
<feature type="domain" description="Integrase catalytic" evidence="1">
    <location>
        <begin position="49"/>
        <end position="163"/>
    </location>
</feature>
<keyword evidence="3" id="KW-1185">Reference proteome</keyword>
<dbReference type="STRING" id="157652.A0A371H081"/>
<evidence type="ECO:0000313" key="3">
    <source>
        <dbReference type="Proteomes" id="UP000257109"/>
    </source>
</evidence>
<dbReference type="GO" id="GO:0015074">
    <property type="term" value="P:DNA integration"/>
    <property type="evidence" value="ECO:0007669"/>
    <property type="project" value="InterPro"/>
</dbReference>
<dbReference type="Gene3D" id="3.30.420.10">
    <property type="entry name" value="Ribonuclease H-like superfamily/Ribonuclease H"/>
    <property type="match status" value="1"/>
</dbReference>
<evidence type="ECO:0000259" key="1">
    <source>
        <dbReference type="PROSITE" id="PS50994"/>
    </source>
</evidence>
<dbReference type="Proteomes" id="UP000257109">
    <property type="component" value="Unassembled WGS sequence"/>
</dbReference>
<dbReference type="PANTHER" id="PTHR42648:SF28">
    <property type="entry name" value="TRANSPOSON-ENCODED PROTEIN WITH RIBONUCLEASE H-LIKE AND RETROVIRUS ZINC FINGER-LIKE DOMAINS"/>
    <property type="match status" value="1"/>
</dbReference>
<gene>
    <name evidence="2" type="ORF">CR513_21286</name>
</gene>
<protein>
    <recommendedName>
        <fullName evidence="1">Integrase catalytic domain-containing protein</fullName>
    </recommendedName>
</protein>
<dbReference type="InterPro" id="IPR025724">
    <property type="entry name" value="GAG-pre-integrase_dom"/>
</dbReference>
<dbReference type="PANTHER" id="PTHR42648">
    <property type="entry name" value="TRANSPOSASE, PUTATIVE-RELATED"/>
    <property type="match status" value="1"/>
</dbReference>
<dbReference type="InterPro" id="IPR012337">
    <property type="entry name" value="RNaseH-like_sf"/>
</dbReference>